<dbReference type="InterPro" id="IPR025668">
    <property type="entry name" value="Tnp_DDE_dom"/>
</dbReference>
<protein>
    <submittedName>
        <fullName evidence="2">Transposase</fullName>
    </submittedName>
</protein>
<keyword evidence="3" id="KW-1185">Reference proteome</keyword>
<sequence length="101" mass="12446">MPTSAGRPRLRQCERLRRYCDRYGIRPTIRRRQMHRRPKPGLPRLFERPRYRRRNVIERLFGRMKEKRRLDTRYVKLAISFRAMVTLACIELYAGRLLDRT</sequence>
<organism evidence="2 3">
    <name type="scientific">Modicisalibacter luteus</name>
    <dbReference type="NCBI Taxonomy" id="453962"/>
    <lineage>
        <taxon>Bacteria</taxon>
        <taxon>Pseudomonadati</taxon>
        <taxon>Pseudomonadota</taxon>
        <taxon>Gammaproteobacteria</taxon>
        <taxon>Oceanospirillales</taxon>
        <taxon>Halomonadaceae</taxon>
        <taxon>Modicisalibacter</taxon>
    </lineage>
</organism>
<reference evidence="3" key="1">
    <citation type="journal article" date="2019" name="Int. J. Syst. Evol. Microbiol.">
        <title>The Global Catalogue of Microorganisms (GCM) 10K type strain sequencing project: providing services to taxonomists for standard genome sequencing and annotation.</title>
        <authorList>
            <consortium name="The Broad Institute Genomics Platform"/>
            <consortium name="The Broad Institute Genome Sequencing Center for Infectious Disease"/>
            <person name="Wu L."/>
            <person name="Ma J."/>
        </authorList>
    </citation>
    <scope>NUCLEOTIDE SEQUENCE [LARGE SCALE GENOMIC DNA]</scope>
    <source>
        <strain evidence="3">KCTC 12847</strain>
    </source>
</reference>
<evidence type="ECO:0000259" key="1">
    <source>
        <dbReference type="Pfam" id="PF13586"/>
    </source>
</evidence>
<dbReference type="EMBL" id="JBHRUH010000040">
    <property type="protein sequence ID" value="MFC3294145.1"/>
    <property type="molecule type" value="Genomic_DNA"/>
</dbReference>
<dbReference type="Proteomes" id="UP001595640">
    <property type="component" value="Unassembled WGS sequence"/>
</dbReference>
<accession>A0ABV7M6N8</accession>
<comment type="caution">
    <text evidence="2">The sequence shown here is derived from an EMBL/GenBank/DDBJ whole genome shotgun (WGS) entry which is preliminary data.</text>
</comment>
<proteinExistence type="predicted"/>
<name>A0ABV7M6N8_9GAMM</name>
<evidence type="ECO:0000313" key="3">
    <source>
        <dbReference type="Proteomes" id="UP001595640"/>
    </source>
</evidence>
<feature type="domain" description="Transposase DDE" evidence="1">
    <location>
        <begin position="9"/>
        <end position="88"/>
    </location>
</feature>
<dbReference type="Pfam" id="PF13586">
    <property type="entry name" value="DDE_Tnp_1_2"/>
    <property type="match status" value="1"/>
</dbReference>
<gene>
    <name evidence="2" type="ORF">ACFOEI_19055</name>
</gene>
<evidence type="ECO:0000313" key="2">
    <source>
        <dbReference type="EMBL" id="MFC3294145.1"/>
    </source>
</evidence>
<dbReference type="RefSeq" id="WP_371827864.1">
    <property type="nucleotide sequence ID" value="NZ_BMXD01000009.1"/>
</dbReference>